<name>A0A7X3D0U4_9FLAO</name>
<evidence type="ECO:0000313" key="2">
    <source>
        <dbReference type="Proteomes" id="UP000540519"/>
    </source>
</evidence>
<dbReference type="OrthoDB" id="8418771at2"/>
<organism evidence="1 2">
    <name type="scientific">Zobellia amurskyensis</name>
    <dbReference type="NCBI Taxonomy" id="248905"/>
    <lineage>
        <taxon>Bacteria</taxon>
        <taxon>Pseudomonadati</taxon>
        <taxon>Bacteroidota</taxon>
        <taxon>Flavobacteriia</taxon>
        <taxon>Flavobacteriales</taxon>
        <taxon>Flavobacteriaceae</taxon>
        <taxon>Zobellia</taxon>
    </lineage>
</organism>
<comment type="caution">
    <text evidence="1">The sequence shown here is derived from an EMBL/GenBank/DDBJ whole genome shotgun (WGS) entry which is preliminary data.</text>
</comment>
<dbReference type="RefSeq" id="WP_038240390.1">
    <property type="nucleotide sequence ID" value="NZ_RCNR01000004.1"/>
</dbReference>
<dbReference type="AlphaFoldDB" id="A0A7X3D0U4"/>
<accession>A0A7X3D0U4</accession>
<proteinExistence type="predicted"/>
<gene>
    <name evidence="1" type="ORF">D9O36_02655</name>
</gene>
<evidence type="ECO:0000313" key="1">
    <source>
        <dbReference type="EMBL" id="MUH34731.1"/>
    </source>
</evidence>
<reference evidence="1 2" key="1">
    <citation type="journal article" date="2019" name="Mar. Drugs">
        <title>Comparative Genomics and CAZyme Genome Repertoires of Marine Zobellia amurskyensis KMM 3526(T) and Zobellia laminariae KMM 3676(T).</title>
        <authorList>
            <person name="Chernysheva N."/>
            <person name="Bystritskaya E."/>
            <person name="Stenkova A."/>
            <person name="Golovkin I."/>
            <person name="Nedashkovskaya O."/>
            <person name="Isaeva M."/>
        </authorList>
    </citation>
    <scope>NUCLEOTIDE SEQUENCE [LARGE SCALE GENOMIC DNA]</scope>
    <source>
        <strain evidence="1 2">KMM 3526</strain>
    </source>
</reference>
<sequence>MNGEYAKHEKDAIDEFEKKGYTARYRYENDVLINLETHKNYKPVDITIIKEFRYEGMSNPDDLSILYIIETTDGSKGTFLMAYGPSADIDTATFFKDVPDENYHRE</sequence>
<protein>
    <recommendedName>
        <fullName evidence="3">Phosphoribosylpyrophosphate synthetase</fullName>
    </recommendedName>
</protein>
<dbReference type="Proteomes" id="UP000540519">
    <property type="component" value="Unassembled WGS sequence"/>
</dbReference>
<keyword evidence="2" id="KW-1185">Reference proteome</keyword>
<dbReference type="EMBL" id="RCNR01000004">
    <property type="protein sequence ID" value="MUH34731.1"/>
    <property type="molecule type" value="Genomic_DNA"/>
</dbReference>
<evidence type="ECO:0008006" key="3">
    <source>
        <dbReference type="Google" id="ProtNLM"/>
    </source>
</evidence>